<evidence type="ECO:0000313" key="2">
    <source>
        <dbReference type="EMBL" id="MBI5170247.1"/>
    </source>
</evidence>
<keyword evidence="1" id="KW-0732">Signal</keyword>
<dbReference type="Gene3D" id="2.60.40.10">
    <property type="entry name" value="Immunoglobulins"/>
    <property type="match status" value="2"/>
</dbReference>
<name>A0A933W956_UNCEI</name>
<proteinExistence type="predicted"/>
<protein>
    <submittedName>
        <fullName evidence="2">Uncharacterized protein</fullName>
    </submittedName>
</protein>
<feature type="chain" id="PRO_5037921928" evidence="1">
    <location>
        <begin position="22"/>
        <end position="235"/>
    </location>
</feature>
<organism evidence="2 3">
    <name type="scientific">Eiseniibacteriota bacterium</name>
    <dbReference type="NCBI Taxonomy" id="2212470"/>
    <lineage>
        <taxon>Bacteria</taxon>
        <taxon>Candidatus Eiseniibacteriota</taxon>
    </lineage>
</organism>
<dbReference type="EMBL" id="JACRIW010000087">
    <property type="protein sequence ID" value="MBI5170247.1"/>
    <property type="molecule type" value="Genomic_DNA"/>
</dbReference>
<comment type="caution">
    <text evidence="2">The sequence shown here is derived from an EMBL/GenBank/DDBJ whole genome shotgun (WGS) entry which is preliminary data.</text>
</comment>
<gene>
    <name evidence="2" type="ORF">HZA61_12225</name>
</gene>
<accession>A0A933W956</accession>
<feature type="signal peptide" evidence="1">
    <location>
        <begin position="1"/>
        <end position="21"/>
    </location>
</feature>
<evidence type="ECO:0000256" key="1">
    <source>
        <dbReference type="SAM" id="SignalP"/>
    </source>
</evidence>
<dbReference type="Proteomes" id="UP000696931">
    <property type="component" value="Unassembled WGS sequence"/>
</dbReference>
<evidence type="ECO:0000313" key="3">
    <source>
        <dbReference type="Proteomes" id="UP000696931"/>
    </source>
</evidence>
<sequence length="235" mass="24531">MKKIATIVSALMLVSAVSAFASGPGPFYAPGDYVTPNWNPGDPSCALSLSAGVWSGNIAASVGAGTYQAKVAVAGWSESYPNSNQFVFITGPGEIVRWTFDTNTYADGWLPATDIVISDHAYPAGITWEVIGAAPETGSWGSGVAMSLSGNVWSATINIASVGNYDVKFRKTGDWSLNIGADGVGTNSNNFNYTTTVPNQPVTFQFNQATGRSRIVVGGVTGTSNRTWGQVKAAK</sequence>
<reference evidence="2" key="1">
    <citation type="submission" date="2020-07" db="EMBL/GenBank/DDBJ databases">
        <title>Huge and variable diversity of episymbiotic CPR bacteria and DPANN archaea in groundwater ecosystems.</title>
        <authorList>
            <person name="He C.Y."/>
            <person name="Keren R."/>
            <person name="Whittaker M."/>
            <person name="Farag I.F."/>
            <person name="Doudna J."/>
            <person name="Cate J.H.D."/>
            <person name="Banfield J.F."/>
        </authorList>
    </citation>
    <scope>NUCLEOTIDE SEQUENCE</scope>
    <source>
        <strain evidence="2">NC_groundwater_1813_Pr3_B-0.1um_71_17</strain>
    </source>
</reference>
<dbReference type="AlphaFoldDB" id="A0A933W956"/>
<dbReference type="InterPro" id="IPR013783">
    <property type="entry name" value="Ig-like_fold"/>
</dbReference>